<accession>A0AC60R0E5</accession>
<keyword evidence="2" id="KW-1185">Reference proteome</keyword>
<dbReference type="EMBL" id="JABSTQ010002024">
    <property type="protein sequence ID" value="KAG0444450.1"/>
    <property type="molecule type" value="Genomic_DNA"/>
</dbReference>
<proteinExistence type="predicted"/>
<reference evidence="1 2" key="1">
    <citation type="journal article" date="2020" name="Cell">
        <title>Large-Scale Comparative Analyses of Tick Genomes Elucidate Their Genetic Diversity and Vector Capacities.</title>
        <authorList>
            <consortium name="Tick Genome and Microbiome Consortium (TIGMIC)"/>
            <person name="Jia N."/>
            <person name="Wang J."/>
            <person name="Shi W."/>
            <person name="Du L."/>
            <person name="Sun Y."/>
            <person name="Zhan W."/>
            <person name="Jiang J.F."/>
            <person name="Wang Q."/>
            <person name="Zhang B."/>
            <person name="Ji P."/>
            <person name="Bell-Sakyi L."/>
            <person name="Cui X.M."/>
            <person name="Yuan T.T."/>
            <person name="Jiang B.G."/>
            <person name="Yang W.F."/>
            <person name="Lam T.T."/>
            <person name="Chang Q.C."/>
            <person name="Ding S.J."/>
            <person name="Wang X.J."/>
            <person name="Zhu J.G."/>
            <person name="Ruan X.D."/>
            <person name="Zhao L."/>
            <person name="Wei J.T."/>
            <person name="Ye R.Z."/>
            <person name="Que T.C."/>
            <person name="Du C.H."/>
            <person name="Zhou Y.H."/>
            <person name="Cheng J.X."/>
            <person name="Dai P.F."/>
            <person name="Guo W.B."/>
            <person name="Han X.H."/>
            <person name="Huang E.J."/>
            <person name="Li L.F."/>
            <person name="Wei W."/>
            <person name="Gao Y.C."/>
            <person name="Liu J.Z."/>
            <person name="Shao H.Z."/>
            <person name="Wang X."/>
            <person name="Wang C.C."/>
            <person name="Yang T.C."/>
            <person name="Huo Q.B."/>
            <person name="Li W."/>
            <person name="Chen H.Y."/>
            <person name="Chen S.E."/>
            <person name="Zhou L.G."/>
            <person name="Ni X.B."/>
            <person name="Tian J.H."/>
            <person name="Sheng Y."/>
            <person name="Liu T."/>
            <person name="Pan Y.S."/>
            <person name="Xia L.Y."/>
            <person name="Li J."/>
            <person name="Zhao F."/>
            <person name="Cao W.C."/>
        </authorList>
    </citation>
    <scope>NUCLEOTIDE SEQUENCE [LARGE SCALE GENOMIC DNA]</scope>
    <source>
        <strain evidence="1">Iper-2018</strain>
    </source>
</reference>
<organism evidence="1 2">
    <name type="scientific">Ixodes persulcatus</name>
    <name type="common">Taiga tick</name>
    <dbReference type="NCBI Taxonomy" id="34615"/>
    <lineage>
        <taxon>Eukaryota</taxon>
        <taxon>Metazoa</taxon>
        <taxon>Ecdysozoa</taxon>
        <taxon>Arthropoda</taxon>
        <taxon>Chelicerata</taxon>
        <taxon>Arachnida</taxon>
        <taxon>Acari</taxon>
        <taxon>Parasitiformes</taxon>
        <taxon>Ixodida</taxon>
        <taxon>Ixodoidea</taxon>
        <taxon>Ixodidae</taxon>
        <taxon>Ixodinae</taxon>
        <taxon>Ixodes</taxon>
    </lineage>
</organism>
<evidence type="ECO:0000313" key="1">
    <source>
        <dbReference type="EMBL" id="KAG0444450.1"/>
    </source>
</evidence>
<sequence>MKPPATMEQVPPSQEQGKSPSPNENPPSQELASTHPTTHSHVQAEAVIPIKRQRVEGARRLDPQRSDPPSEAATSTYSLQESMDDNDDDASFTIVSYKKNRPAGIPMLFHPTSQETSFWKVNPNVLAREVLGIAQEKILSHRIAKDGSLSVIVRKTEIINGRTPTRRSPPSNPEMVRIPETPNDTKSSTQATKQLINNFSCGYCFWQ</sequence>
<evidence type="ECO:0000313" key="2">
    <source>
        <dbReference type="Proteomes" id="UP000805193"/>
    </source>
</evidence>
<name>A0AC60R0E5_IXOPE</name>
<dbReference type="Proteomes" id="UP000805193">
    <property type="component" value="Unassembled WGS sequence"/>
</dbReference>
<gene>
    <name evidence="1" type="ORF">HPB47_013784</name>
</gene>
<protein>
    <submittedName>
        <fullName evidence="1">Uncharacterized protein</fullName>
    </submittedName>
</protein>
<comment type="caution">
    <text evidence="1">The sequence shown here is derived from an EMBL/GenBank/DDBJ whole genome shotgun (WGS) entry which is preliminary data.</text>
</comment>